<dbReference type="Gene3D" id="3.40.50.200">
    <property type="entry name" value="Peptidase S8/S53 domain"/>
    <property type="match status" value="1"/>
</dbReference>
<feature type="chain" id="PRO_5045129920" description="Peptidase inhibitor family I36" evidence="1">
    <location>
        <begin position="25"/>
        <end position="198"/>
    </location>
</feature>
<dbReference type="InterPro" id="IPR036852">
    <property type="entry name" value="Peptidase_S8/S53_dom_sf"/>
</dbReference>
<keyword evidence="1" id="KW-0732">Signal</keyword>
<organism evidence="2 3">
    <name type="scientific">Kibdelosporangium philippinense</name>
    <dbReference type="NCBI Taxonomy" id="211113"/>
    <lineage>
        <taxon>Bacteria</taxon>
        <taxon>Bacillati</taxon>
        <taxon>Actinomycetota</taxon>
        <taxon>Actinomycetes</taxon>
        <taxon>Pseudonocardiales</taxon>
        <taxon>Pseudonocardiaceae</taxon>
        <taxon>Kibdelosporangium</taxon>
    </lineage>
</organism>
<comment type="caution">
    <text evidence="2">The sequence shown here is derived from an EMBL/GenBank/DDBJ whole genome shotgun (WGS) entry which is preliminary data.</text>
</comment>
<reference evidence="2 3" key="1">
    <citation type="submission" date="2021-12" db="EMBL/GenBank/DDBJ databases">
        <title>Genome sequence of Kibdelosporangium philippinense ATCC 49844.</title>
        <authorList>
            <person name="Fedorov E.A."/>
            <person name="Omeragic M."/>
            <person name="Shalygina K.F."/>
            <person name="Maclea K.S."/>
        </authorList>
    </citation>
    <scope>NUCLEOTIDE SEQUENCE [LARGE SCALE GENOMIC DNA]</scope>
    <source>
        <strain evidence="2 3">ATCC 49844</strain>
    </source>
</reference>
<gene>
    <name evidence="2" type="ORF">LWC34_50235</name>
</gene>
<proteinExistence type="predicted"/>
<evidence type="ECO:0000256" key="1">
    <source>
        <dbReference type="SAM" id="SignalP"/>
    </source>
</evidence>
<evidence type="ECO:0000313" key="2">
    <source>
        <dbReference type="EMBL" id="MCE7010932.1"/>
    </source>
</evidence>
<dbReference type="EMBL" id="JAJVCN010000004">
    <property type="protein sequence ID" value="MCE7010932.1"/>
    <property type="molecule type" value="Genomic_DNA"/>
</dbReference>
<evidence type="ECO:0008006" key="4">
    <source>
        <dbReference type="Google" id="ProtNLM"/>
    </source>
</evidence>
<evidence type="ECO:0000313" key="3">
    <source>
        <dbReference type="Proteomes" id="UP001521150"/>
    </source>
</evidence>
<dbReference type="Proteomes" id="UP001521150">
    <property type="component" value="Unassembled WGS sequence"/>
</dbReference>
<feature type="signal peptide" evidence="1">
    <location>
        <begin position="1"/>
        <end position="24"/>
    </location>
</feature>
<accession>A0ABS8ZY30</accession>
<name>A0ABS8ZY30_9PSEU</name>
<sequence>MNSRIIAAVVGVLTSLAVVPAANASPALRAACAEPAPGSVRCLAMYGAAAGLQDEVYGLGADDLAAAYNLPPTPGADTTIAISIAYDAPNLEADLNQYRQEFGLPECTTANGCFRKVNQRGDATPLPAANFGWAIESTLDVSMVSAACPVVQDPCGRRRQPRLRGLGADSGHCGPAWREGRVEQLRRKGKRSGAVLCA</sequence>
<keyword evidence="3" id="KW-1185">Reference proteome</keyword>
<protein>
    <recommendedName>
        <fullName evidence="4">Peptidase inhibitor family I36</fullName>
    </recommendedName>
</protein>